<organism evidence="1 2">
    <name type="scientific">Planotetraspora kaengkrachanensis</name>
    <dbReference type="NCBI Taxonomy" id="575193"/>
    <lineage>
        <taxon>Bacteria</taxon>
        <taxon>Bacillati</taxon>
        <taxon>Actinomycetota</taxon>
        <taxon>Actinomycetes</taxon>
        <taxon>Streptosporangiales</taxon>
        <taxon>Streptosporangiaceae</taxon>
        <taxon>Planotetraspora</taxon>
    </lineage>
</organism>
<reference evidence="1 2" key="1">
    <citation type="submission" date="2021-01" db="EMBL/GenBank/DDBJ databases">
        <title>Whole genome shotgun sequence of Planotetraspora kaengkrachanensis NBRC 104272.</title>
        <authorList>
            <person name="Komaki H."/>
            <person name="Tamura T."/>
        </authorList>
    </citation>
    <scope>NUCLEOTIDE SEQUENCE [LARGE SCALE GENOMIC DNA]</scope>
    <source>
        <strain evidence="1 2">NBRC 104272</strain>
    </source>
</reference>
<comment type="caution">
    <text evidence="1">The sequence shown here is derived from an EMBL/GenBank/DDBJ whole genome shotgun (WGS) entry which is preliminary data.</text>
</comment>
<sequence>MRVVTISATYGTGGSVIGPAVAERLGVPFVDRAIPDAVARELGVTLEEALAHDDRAESGLGRLLTGMMRLPTVTLGGVELYVPAGMPLTPDEFAARTERVIRETARVHGGVILGRAGAIVLADHPGALHVRLDGPLRRRVLQTAAYSGIPEQEAKRIVNDNDRVRKAYVRQFYRCDPADPGLYHMVLDSTVIPVSVCVELIVAAASSVG</sequence>
<dbReference type="Proteomes" id="UP000630097">
    <property type="component" value="Unassembled WGS sequence"/>
</dbReference>
<protein>
    <recommendedName>
        <fullName evidence="3">Cytidylate kinase</fullName>
    </recommendedName>
</protein>
<dbReference type="Pfam" id="PF13189">
    <property type="entry name" value="Cytidylate_kin2"/>
    <property type="match status" value="1"/>
</dbReference>
<dbReference type="RefSeq" id="WP_203885186.1">
    <property type="nucleotide sequence ID" value="NZ_BAABHH010000008.1"/>
</dbReference>
<name>A0A8J3PVI0_9ACTN</name>
<dbReference type="AlphaFoldDB" id="A0A8J3PVI0"/>
<evidence type="ECO:0000313" key="1">
    <source>
        <dbReference type="EMBL" id="GIG81825.1"/>
    </source>
</evidence>
<dbReference type="Gene3D" id="3.40.50.300">
    <property type="entry name" value="P-loop containing nucleotide triphosphate hydrolases"/>
    <property type="match status" value="1"/>
</dbReference>
<keyword evidence="2" id="KW-1185">Reference proteome</keyword>
<proteinExistence type="predicted"/>
<dbReference type="EMBL" id="BONV01000025">
    <property type="protein sequence ID" value="GIG81825.1"/>
    <property type="molecule type" value="Genomic_DNA"/>
</dbReference>
<evidence type="ECO:0000313" key="2">
    <source>
        <dbReference type="Proteomes" id="UP000630097"/>
    </source>
</evidence>
<dbReference type="InterPro" id="IPR027417">
    <property type="entry name" value="P-loop_NTPase"/>
</dbReference>
<evidence type="ECO:0008006" key="3">
    <source>
        <dbReference type="Google" id="ProtNLM"/>
    </source>
</evidence>
<accession>A0A8J3PVI0</accession>
<gene>
    <name evidence="1" type="ORF">Pka01_49520</name>
</gene>